<dbReference type="GeneID" id="32880323"/>
<evidence type="ECO:0000313" key="2">
    <source>
        <dbReference type="EMBL" id="AQU64556.1"/>
    </source>
</evidence>
<geneLocation type="chloroplast" evidence="2"/>
<sequence>MPSLRFGDAFAPLRRSLCRCLCFSALPNHFFAFRLCRTASSLRQSRCRCLCFSALLNRFSASLLFGFAEPLLRFSALPNRFGGADAEKRRLRRSGRKEEQRKEERRKEEQRKNKANASVLCFFTYATRKRKEWQSKRKQNSCLLCFSASLLMNISKRICSKCKEEGNE</sequence>
<protein>
    <submittedName>
        <fullName evidence="2">Uncharacterized protein</fullName>
    </submittedName>
</protein>
<proteinExistence type="predicted"/>
<keyword evidence="2" id="KW-0934">Plastid</keyword>
<gene>
    <name evidence="2" type="primary">orf168</name>
</gene>
<organism evidence="2">
    <name type="scientific">Hydrodictyon reticulatum</name>
    <name type="common">Water net</name>
    <name type="synonym">Conferva reticulatum</name>
    <dbReference type="NCBI Taxonomy" id="3107"/>
    <lineage>
        <taxon>Eukaryota</taxon>
        <taxon>Viridiplantae</taxon>
        <taxon>Chlorophyta</taxon>
        <taxon>core chlorophytes</taxon>
        <taxon>Chlorophyceae</taxon>
        <taxon>CS clade</taxon>
        <taxon>Sphaeropleales</taxon>
        <taxon>Hydrodictyaceae</taxon>
        <taxon>Hydrodictyon</taxon>
    </lineage>
</organism>
<dbReference type="AlphaFoldDB" id="A0A1W5RMY3"/>
<evidence type="ECO:0000256" key="1">
    <source>
        <dbReference type="SAM" id="MobiDB-lite"/>
    </source>
</evidence>
<feature type="region of interest" description="Disordered" evidence="1">
    <location>
        <begin position="85"/>
        <end position="111"/>
    </location>
</feature>
<reference evidence="2" key="1">
    <citation type="journal article" date="2017" name="PeerJ">
        <title>lastomes of the green algae Hydrodictyon reticulatum and Pediastrum duplex (Sphaeropleales, Chlorophyceae).</title>
        <authorList>
            <person name="McManus H.A."/>
            <person name="Sanchez D."/>
            <person name="Karol K.G."/>
        </authorList>
    </citation>
    <scope>NUCLEOTIDE SEQUENCE</scope>
</reference>
<name>A0A1W5RMY3_HYDRE</name>
<dbReference type="EMBL" id="KY114065">
    <property type="protein sequence ID" value="AQU64556.1"/>
    <property type="molecule type" value="Genomic_DNA"/>
</dbReference>
<dbReference type="RefSeq" id="YP_009364191.1">
    <property type="nucleotide sequence ID" value="NC_034655.1"/>
</dbReference>
<keyword evidence="2" id="KW-0150">Chloroplast</keyword>
<accession>A0A1W5RMY3</accession>
<feature type="compositionally biased region" description="Basic and acidic residues" evidence="1">
    <location>
        <begin position="96"/>
        <end position="111"/>
    </location>
</feature>